<evidence type="ECO:0000256" key="1">
    <source>
        <dbReference type="SAM" id="MobiDB-lite"/>
    </source>
</evidence>
<feature type="region of interest" description="Disordered" evidence="1">
    <location>
        <begin position="13"/>
        <end position="34"/>
    </location>
</feature>
<reference evidence="2 3" key="1">
    <citation type="submission" date="2018-11" db="EMBL/GenBank/DDBJ databases">
        <authorList>
            <consortium name="Pathogen Informatics"/>
        </authorList>
    </citation>
    <scope>NUCLEOTIDE SEQUENCE [LARGE SCALE GENOMIC DNA]</scope>
</reference>
<dbReference type="EMBL" id="UYRV01118143">
    <property type="protein sequence ID" value="VDN31022.1"/>
    <property type="molecule type" value="Genomic_DNA"/>
</dbReference>
<name>A0A3P7QGA7_CYLGO</name>
<protein>
    <submittedName>
        <fullName evidence="2">Uncharacterized protein</fullName>
    </submittedName>
</protein>
<proteinExistence type="predicted"/>
<dbReference type="Proteomes" id="UP000271889">
    <property type="component" value="Unassembled WGS sequence"/>
</dbReference>
<keyword evidence="3" id="KW-1185">Reference proteome</keyword>
<accession>A0A3P7QGA7</accession>
<gene>
    <name evidence="2" type="ORF">CGOC_LOCUS11697</name>
</gene>
<organism evidence="2 3">
    <name type="scientific">Cylicostephanus goldi</name>
    <name type="common">Nematode worm</name>
    <dbReference type="NCBI Taxonomy" id="71465"/>
    <lineage>
        <taxon>Eukaryota</taxon>
        <taxon>Metazoa</taxon>
        <taxon>Ecdysozoa</taxon>
        <taxon>Nematoda</taxon>
        <taxon>Chromadorea</taxon>
        <taxon>Rhabditida</taxon>
        <taxon>Rhabditina</taxon>
        <taxon>Rhabditomorpha</taxon>
        <taxon>Strongyloidea</taxon>
        <taxon>Strongylidae</taxon>
        <taxon>Cylicostephanus</taxon>
    </lineage>
</organism>
<sequence length="102" mass="11516">MSHLRDLAEYVAKAKSETATTQSPYEKNKQQMDTKNITVDSSLRESTTIFLVSTVVPRGRSHRRQTGRSWMSETLGTGVNETCAGPAHQEKMIHLDIYLCMQ</sequence>
<dbReference type="AlphaFoldDB" id="A0A3P7QGA7"/>
<evidence type="ECO:0000313" key="2">
    <source>
        <dbReference type="EMBL" id="VDN31022.1"/>
    </source>
</evidence>
<evidence type="ECO:0000313" key="3">
    <source>
        <dbReference type="Proteomes" id="UP000271889"/>
    </source>
</evidence>